<organism evidence="6 7">
    <name type="scientific">Astyanax mexicanus</name>
    <name type="common">Blind cave fish</name>
    <name type="synonym">Astyanax fasciatus mexicanus</name>
    <dbReference type="NCBI Taxonomy" id="7994"/>
    <lineage>
        <taxon>Eukaryota</taxon>
        <taxon>Metazoa</taxon>
        <taxon>Chordata</taxon>
        <taxon>Craniata</taxon>
        <taxon>Vertebrata</taxon>
        <taxon>Euteleostomi</taxon>
        <taxon>Actinopterygii</taxon>
        <taxon>Neopterygii</taxon>
        <taxon>Teleostei</taxon>
        <taxon>Ostariophysi</taxon>
        <taxon>Characiformes</taxon>
        <taxon>Characoidei</taxon>
        <taxon>Acestrorhamphidae</taxon>
        <taxon>Acestrorhamphinae</taxon>
        <taxon>Astyanax</taxon>
    </lineage>
</organism>
<evidence type="ECO:0000256" key="1">
    <source>
        <dbReference type="ARBA" id="ARBA00009887"/>
    </source>
</evidence>
<feature type="compositionally biased region" description="Pro residues" evidence="5">
    <location>
        <begin position="142"/>
        <end position="156"/>
    </location>
</feature>
<dbReference type="STRING" id="7994.ENSAMXP00000013659"/>
<dbReference type="GeneID" id="103022667"/>
<proteinExistence type="inferred from homology"/>
<protein>
    <recommendedName>
        <fullName evidence="2">Protein Flattop</fullName>
    </recommendedName>
    <alternativeName>
        <fullName evidence="3">Cilia- and flagella-associated protein 126</fullName>
    </alternativeName>
</protein>
<evidence type="ECO:0000256" key="4">
    <source>
        <dbReference type="ARBA" id="ARBA00045261"/>
    </source>
</evidence>
<feature type="compositionally biased region" description="Polar residues" evidence="5">
    <location>
        <begin position="116"/>
        <end position="125"/>
    </location>
</feature>
<evidence type="ECO:0000256" key="2">
    <source>
        <dbReference type="ARBA" id="ARBA00019181"/>
    </source>
</evidence>
<dbReference type="InParanoid" id="W5L1E7"/>
<dbReference type="GeneTree" id="ENSGT00390000001092"/>
<feature type="region of interest" description="Disordered" evidence="5">
    <location>
        <begin position="106"/>
        <end position="125"/>
    </location>
</feature>
<reference evidence="6" key="4">
    <citation type="submission" date="2025-09" db="UniProtKB">
        <authorList>
            <consortium name="Ensembl"/>
        </authorList>
    </citation>
    <scope>IDENTIFICATION</scope>
</reference>
<name>W5L1E7_ASTMX</name>
<accession>W5L1E7</accession>
<evidence type="ECO:0000313" key="6">
    <source>
        <dbReference type="Ensembl" id="ENSAMXP00000013659.2"/>
    </source>
</evidence>
<evidence type="ECO:0000256" key="3">
    <source>
        <dbReference type="ARBA" id="ARBA00033306"/>
    </source>
</evidence>
<reference evidence="6" key="3">
    <citation type="submission" date="2025-08" db="UniProtKB">
        <authorList>
            <consortium name="Ensembl"/>
        </authorList>
    </citation>
    <scope>IDENTIFICATION</scope>
</reference>
<comment type="similarity">
    <text evidence="1">Belongs to the Flattop family.</text>
</comment>
<sequence>MSSSYTANQYENAFKSHRLQSWTIPKHFKERPSAVEGHTGFIATDRGHLLPGVKRGSSWTSFQGTWDLPSRIPPVHINPTARSQEGQERLKTWILSQSLVQSATDNKYNKEDVGSRASSRTSLNKNASVNQLHEEQQDPVSSPAPDPGQEPVPEKPLTPHSNVQSRPATQQSHAESRPASKQNKAESRPTSQQHHVGSRPQSQASQAQSRPASQTSRTG</sequence>
<dbReference type="InterPro" id="IPR038797">
    <property type="entry name" value="Fltp"/>
</dbReference>
<feature type="compositionally biased region" description="Basic and acidic residues" evidence="5">
    <location>
        <begin position="174"/>
        <end position="187"/>
    </location>
</feature>
<dbReference type="KEGG" id="amex:103022667"/>
<feature type="compositionally biased region" description="Polar residues" evidence="5">
    <location>
        <begin position="159"/>
        <end position="173"/>
    </location>
</feature>
<keyword evidence="7" id="KW-1185">Reference proteome</keyword>
<dbReference type="GO" id="GO:0044782">
    <property type="term" value="P:cilium organization"/>
    <property type="evidence" value="ECO:0007669"/>
    <property type="project" value="TreeGrafter"/>
</dbReference>
<dbReference type="Pfam" id="PF22611">
    <property type="entry name" value="CFAP126"/>
    <property type="match status" value="1"/>
</dbReference>
<dbReference type="AlphaFoldDB" id="W5L1E7"/>
<dbReference type="PANTHER" id="PTHR34639">
    <property type="entry name" value="PROTEIN FLATTOP"/>
    <property type="match status" value="1"/>
</dbReference>
<dbReference type="HOGENOM" id="CLU_108980_0_0_1"/>
<dbReference type="Bgee" id="ENSAMXG00000013275">
    <property type="expression patterns" value="Expressed in head kidney and 13 other cell types or tissues"/>
</dbReference>
<dbReference type="CTD" id="257177"/>
<reference evidence="7" key="2">
    <citation type="journal article" date="2014" name="Nat. Commun.">
        <title>The cavefish genome reveals candidate genes for eye loss.</title>
        <authorList>
            <person name="McGaugh S.E."/>
            <person name="Gross J.B."/>
            <person name="Aken B."/>
            <person name="Blin M."/>
            <person name="Borowsky R."/>
            <person name="Chalopin D."/>
            <person name="Hinaux H."/>
            <person name="Jeffery W.R."/>
            <person name="Keene A."/>
            <person name="Ma L."/>
            <person name="Minx P."/>
            <person name="Murphy D."/>
            <person name="O'Quin K.E."/>
            <person name="Retaux S."/>
            <person name="Rohner N."/>
            <person name="Searle S.M."/>
            <person name="Stahl B.A."/>
            <person name="Tabin C."/>
            <person name="Volff J.N."/>
            <person name="Yoshizawa M."/>
            <person name="Warren W.C."/>
        </authorList>
    </citation>
    <scope>NUCLEOTIDE SEQUENCE [LARGE SCALE GENOMIC DNA]</scope>
    <source>
        <strain evidence="7">female</strain>
    </source>
</reference>
<feature type="region of interest" description="Disordered" evidence="5">
    <location>
        <begin position="130"/>
        <end position="219"/>
    </location>
</feature>
<dbReference type="Ensembl" id="ENSAMXT00000013659.2">
    <property type="protein sequence ID" value="ENSAMXP00000013659.2"/>
    <property type="gene ID" value="ENSAMXG00000013275.2"/>
</dbReference>
<evidence type="ECO:0000256" key="5">
    <source>
        <dbReference type="SAM" id="MobiDB-lite"/>
    </source>
</evidence>
<dbReference type="GO" id="GO:0036064">
    <property type="term" value="C:ciliary basal body"/>
    <property type="evidence" value="ECO:0007669"/>
    <property type="project" value="TreeGrafter"/>
</dbReference>
<feature type="compositionally biased region" description="Low complexity" evidence="5">
    <location>
        <begin position="198"/>
        <end position="219"/>
    </location>
</feature>
<comment type="function">
    <text evidence="4">Microtubule inner protein (MIP) part of the dynein-decorated doublet microtubules (DMTs) in cilia axoneme. Acts as a regulator of cilium basal body docking and positioning in mono- and multiciliated cells. Regulates basal body docking and cilia formation in multiciliated lung cells. Regulates kinocilium positioning and stereocilia bundle morphogenesis in the inner ear.</text>
</comment>
<dbReference type="PANTHER" id="PTHR34639:SF1">
    <property type="entry name" value="PROTEIN FLATTOP"/>
    <property type="match status" value="1"/>
</dbReference>
<evidence type="ECO:0000313" key="7">
    <source>
        <dbReference type="Proteomes" id="UP000018467"/>
    </source>
</evidence>
<dbReference type="Proteomes" id="UP000018467">
    <property type="component" value="Unassembled WGS sequence"/>
</dbReference>
<reference evidence="7" key="1">
    <citation type="submission" date="2013-03" db="EMBL/GenBank/DDBJ databases">
        <authorList>
            <person name="Jeffery W."/>
            <person name="Warren W."/>
            <person name="Wilson R.K."/>
        </authorList>
    </citation>
    <scope>NUCLEOTIDE SEQUENCE</scope>
    <source>
        <strain evidence="7">female</strain>
    </source>
</reference>
<dbReference type="FunCoup" id="W5L1E7">
    <property type="interactions" value="33"/>
</dbReference>
<dbReference type="CDD" id="cd23705">
    <property type="entry name" value="Flattop"/>
    <property type="match status" value="1"/>
</dbReference>
<dbReference type="eggNOG" id="ENOG502S5M4">
    <property type="taxonomic scope" value="Eukaryota"/>
</dbReference>
<dbReference type="RefSeq" id="XP_007249932.2">
    <property type="nucleotide sequence ID" value="XM_007249870.4"/>
</dbReference>